<dbReference type="EMBL" id="JBHTIR010004061">
    <property type="protein sequence ID" value="MFD0856317.1"/>
    <property type="molecule type" value="Genomic_DNA"/>
</dbReference>
<dbReference type="GO" id="GO:0008168">
    <property type="term" value="F:methyltransferase activity"/>
    <property type="evidence" value="ECO:0007669"/>
    <property type="project" value="UniProtKB-KW"/>
</dbReference>
<dbReference type="PIRSF" id="PIRSF017393">
    <property type="entry name" value="MTase_SAV2177"/>
    <property type="match status" value="1"/>
</dbReference>
<keyword evidence="1" id="KW-0489">Methyltransferase</keyword>
<dbReference type="Proteomes" id="UP001597083">
    <property type="component" value="Unassembled WGS sequence"/>
</dbReference>
<comment type="caution">
    <text evidence="1">The sequence shown here is derived from an EMBL/GenBank/DDBJ whole genome shotgun (WGS) entry which is preliminary data.</text>
</comment>
<evidence type="ECO:0000313" key="1">
    <source>
        <dbReference type="EMBL" id="MFD0856317.1"/>
    </source>
</evidence>
<dbReference type="InterPro" id="IPR006764">
    <property type="entry name" value="SAM_dep_MeTrfase_SAV2177_type"/>
</dbReference>
<dbReference type="Pfam" id="PF04672">
    <property type="entry name" value="Methyltransf_19"/>
    <property type="match status" value="1"/>
</dbReference>
<evidence type="ECO:0000313" key="2">
    <source>
        <dbReference type="Proteomes" id="UP001597083"/>
    </source>
</evidence>
<reference evidence="2" key="1">
    <citation type="journal article" date="2019" name="Int. J. Syst. Evol. Microbiol.">
        <title>The Global Catalogue of Microorganisms (GCM) 10K type strain sequencing project: providing services to taxonomists for standard genome sequencing and annotation.</title>
        <authorList>
            <consortium name="The Broad Institute Genomics Platform"/>
            <consortium name="The Broad Institute Genome Sequencing Center for Infectious Disease"/>
            <person name="Wu L."/>
            <person name="Ma J."/>
        </authorList>
    </citation>
    <scope>NUCLEOTIDE SEQUENCE [LARGE SCALE GENOMIC DNA]</scope>
    <source>
        <strain evidence="2">JCM 31696</strain>
    </source>
</reference>
<accession>A0ABW3CQV9</accession>
<protein>
    <submittedName>
        <fullName evidence="1">SAM-dependent methyltransferase</fullName>
        <ecNumber evidence="1">2.1.1.-</ecNumber>
    </submittedName>
</protein>
<dbReference type="SUPFAM" id="SSF53335">
    <property type="entry name" value="S-adenosyl-L-methionine-dependent methyltransferases"/>
    <property type="match status" value="1"/>
</dbReference>
<dbReference type="GO" id="GO:0032259">
    <property type="term" value="P:methylation"/>
    <property type="evidence" value="ECO:0007669"/>
    <property type="project" value="UniProtKB-KW"/>
</dbReference>
<gene>
    <name evidence="1" type="ORF">ACFQ07_29020</name>
</gene>
<keyword evidence="1" id="KW-0808">Transferase</keyword>
<dbReference type="EC" id="2.1.1.-" evidence="1"/>
<dbReference type="Gene3D" id="3.40.50.150">
    <property type="entry name" value="Vaccinia Virus protein VP39"/>
    <property type="match status" value="1"/>
</dbReference>
<dbReference type="InterPro" id="IPR029063">
    <property type="entry name" value="SAM-dependent_MTases_sf"/>
</dbReference>
<keyword evidence="2" id="KW-1185">Reference proteome</keyword>
<proteinExistence type="predicted"/>
<name>A0ABW3CQV9_9ACTN</name>
<organism evidence="1 2">
    <name type="scientific">Actinomadura adrarensis</name>
    <dbReference type="NCBI Taxonomy" id="1819600"/>
    <lineage>
        <taxon>Bacteria</taxon>
        <taxon>Bacillati</taxon>
        <taxon>Actinomycetota</taxon>
        <taxon>Actinomycetes</taxon>
        <taxon>Streptosporangiales</taxon>
        <taxon>Thermomonosporaceae</taxon>
        <taxon>Actinomadura</taxon>
    </lineage>
</organism>
<sequence length="282" mass="31321">MGAVTTPDDSELGLDRPTSARMYDYCLGGKDNFEVDREASKAMFERFPEGLLQPRDNRRFLYRVVRFLARDAGIKQFLDLGSGLPTQNNVHQVAGEFQPGARVVYVDHDPIVLAHGRALLAEDRSTTVISADMVDTDEILNHAETRRLIDFSEPVAVLFLSVTHSIVDDEVVRRMLATIRAAVVPGSHIALSQLVGESREVVDEANAIMAAQGVAWKNRMREDVAAFVADLEPVEPGLVDVKDWRPDPTQPPLPPVEESLQKYIELAKQTRFSQCGGVFRVP</sequence>